<name>A0AAV6U990_9ARAC</name>
<evidence type="ECO:0000313" key="1">
    <source>
        <dbReference type="EMBL" id="KAG8180378.1"/>
    </source>
</evidence>
<sequence>MEEFSAARRHCATCIEWVVRNVMLTSANETDSEPLGRLNKKNGLEYSPLKSTSRCLGFGRLLLGSYLRRLEGLRWKLLRLHHRPVLQRPHRKSLQHRPCSPRSLCCCTIRRCPIRRCPIRIRRTILHCPSRCCCFSLLCRSLCPIRIRWCSLRFSSVEEIDCHPQLLMPRTTEMTTNGT</sequence>
<reference evidence="1 2" key="1">
    <citation type="journal article" date="2022" name="Nat. Ecol. Evol.">
        <title>A masculinizing supergene underlies an exaggerated male reproductive morph in a spider.</title>
        <authorList>
            <person name="Hendrickx F."/>
            <person name="De Corte Z."/>
            <person name="Sonet G."/>
            <person name="Van Belleghem S.M."/>
            <person name="Kostlbacher S."/>
            <person name="Vangestel C."/>
        </authorList>
    </citation>
    <scope>NUCLEOTIDE SEQUENCE [LARGE SCALE GENOMIC DNA]</scope>
    <source>
        <strain evidence="1">W744_W776</strain>
    </source>
</reference>
<proteinExistence type="predicted"/>
<organism evidence="1 2">
    <name type="scientific">Oedothorax gibbosus</name>
    <dbReference type="NCBI Taxonomy" id="931172"/>
    <lineage>
        <taxon>Eukaryota</taxon>
        <taxon>Metazoa</taxon>
        <taxon>Ecdysozoa</taxon>
        <taxon>Arthropoda</taxon>
        <taxon>Chelicerata</taxon>
        <taxon>Arachnida</taxon>
        <taxon>Araneae</taxon>
        <taxon>Araneomorphae</taxon>
        <taxon>Entelegynae</taxon>
        <taxon>Araneoidea</taxon>
        <taxon>Linyphiidae</taxon>
        <taxon>Erigoninae</taxon>
        <taxon>Oedothorax</taxon>
    </lineage>
</organism>
<accession>A0AAV6U990</accession>
<protein>
    <submittedName>
        <fullName evidence="1">Uncharacterized protein</fullName>
    </submittedName>
</protein>
<comment type="caution">
    <text evidence="1">The sequence shown here is derived from an EMBL/GenBank/DDBJ whole genome shotgun (WGS) entry which is preliminary data.</text>
</comment>
<dbReference type="Proteomes" id="UP000827092">
    <property type="component" value="Unassembled WGS sequence"/>
</dbReference>
<dbReference type="EMBL" id="JAFNEN010000565">
    <property type="protein sequence ID" value="KAG8180378.1"/>
    <property type="molecule type" value="Genomic_DNA"/>
</dbReference>
<evidence type="ECO:0000313" key="2">
    <source>
        <dbReference type="Proteomes" id="UP000827092"/>
    </source>
</evidence>
<dbReference type="AlphaFoldDB" id="A0AAV6U990"/>
<keyword evidence="2" id="KW-1185">Reference proteome</keyword>
<gene>
    <name evidence="1" type="ORF">JTE90_025428</name>
</gene>